<dbReference type="InterPro" id="IPR027443">
    <property type="entry name" value="IPNS-like_sf"/>
</dbReference>
<comment type="caution">
    <text evidence="3">The sequence shown here is derived from an EMBL/GenBank/DDBJ whole genome shotgun (WGS) entry which is preliminary data.</text>
</comment>
<reference evidence="3" key="1">
    <citation type="submission" date="2021-01" db="EMBL/GenBank/DDBJ databases">
        <title>Adiantum capillus-veneris genome.</title>
        <authorList>
            <person name="Fang Y."/>
            <person name="Liao Q."/>
        </authorList>
    </citation>
    <scope>NUCLEOTIDE SEQUENCE</scope>
    <source>
        <strain evidence="3">H3</strain>
        <tissue evidence="3">Leaf</tissue>
    </source>
</reference>
<dbReference type="SUPFAM" id="SSF57850">
    <property type="entry name" value="RING/U-box"/>
    <property type="match status" value="1"/>
</dbReference>
<feature type="compositionally biased region" description="Low complexity" evidence="1">
    <location>
        <begin position="562"/>
        <end position="573"/>
    </location>
</feature>
<dbReference type="PANTHER" id="PTHR33644:SF3">
    <property type="entry name" value="RING_U-BOX SUPERFAMILY PROTEIN"/>
    <property type="match status" value="1"/>
</dbReference>
<name>A0A9D4UUI7_ADICA</name>
<dbReference type="OrthoDB" id="511285at2759"/>
<dbReference type="AlphaFoldDB" id="A0A9D4UUI7"/>
<gene>
    <name evidence="3" type="ORF">GOP47_0010137</name>
</gene>
<feature type="region of interest" description="Disordered" evidence="1">
    <location>
        <begin position="1"/>
        <end position="47"/>
    </location>
</feature>
<organism evidence="3 4">
    <name type="scientific">Adiantum capillus-veneris</name>
    <name type="common">Maidenhair fern</name>
    <dbReference type="NCBI Taxonomy" id="13818"/>
    <lineage>
        <taxon>Eukaryota</taxon>
        <taxon>Viridiplantae</taxon>
        <taxon>Streptophyta</taxon>
        <taxon>Embryophyta</taxon>
        <taxon>Tracheophyta</taxon>
        <taxon>Polypodiopsida</taxon>
        <taxon>Polypodiidae</taxon>
        <taxon>Polypodiales</taxon>
        <taxon>Pteridineae</taxon>
        <taxon>Pteridaceae</taxon>
        <taxon>Vittarioideae</taxon>
        <taxon>Adiantum</taxon>
    </lineage>
</organism>
<protein>
    <recommendedName>
        <fullName evidence="2">PUB 62/63 C-terminal domain-containing protein</fullName>
    </recommendedName>
</protein>
<dbReference type="InterPro" id="IPR057649">
    <property type="entry name" value="PUB62-63_C"/>
</dbReference>
<feature type="region of interest" description="Disordered" evidence="1">
    <location>
        <begin position="555"/>
        <end position="584"/>
    </location>
</feature>
<dbReference type="EMBL" id="JABFUD020000010">
    <property type="protein sequence ID" value="KAI5074176.1"/>
    <property type="molecule type" value="Genomic_DNA"/>
</dbReference>
<sequence>MDSVAAPSNVSPSTGANANQTNMRRSDQSLTMALSTQTGSTSSSVYPLPLSLEPSSCLPRIKLSEILPEDGAASLEYTKTVEDLWVSLARHGAAIIELSAEDAALVRCALESAKLYFRTRTPSSNSPPPSPRPISKFTGYIGSSSKELYYYRAGRNMLGEGEYPPPCMTDVYRCLGKASRVALGAICRHLQLRSDVFCSLLDDCPLPRNDTSSSVLLATHYRNSVPFVSNVHGVDACRQEFERGLITLVAADSPGLQVCDSNGQWYLADIGLRAGDLLLVTGRSLQHITAGLCKACVYRIVPLSSSNIPDSSKRVALMFRLMPRGNAILDGSVMAEAGQVVSESYGPVHASKFLESLSSQDSAEGTNAEKLERKRHLSSDSTLRTLLCDPMTGDLLEDAFTAVGCGHTFGSGTLKRVRETGTCATCGAVVNVDSMVPNLVLRAVAVAFDREEKRRRFQVASRKRRKELREQREKKKRLKESKGPRKSQESSEQGKGVQYPFKLNEKVLIKGNKRTPEKLVGKEAYVTSKCLNGWYLVKLVENGESVRLQFRSLEGAGESKQGAGESDSGAGDSIKQLSAEHVES</sequence>
<dbReference type="Gene3D" id="3.30.40.10">
    <property type="entry name" value="Zinc/RING finger domain, C3HC4 (zinc finger)"/>
    <property type="match status" value="1"/>
</dbReference>
<feature type="region of interest" description="Disordered" evidence="1">
    <location>
        <begin position="459"/>
        <end position="496"/>
    </location>
</feature>
<keyword evidence="4" id="KW-1185">Reference proteome</keyword>
<evidence type="ECO:0000259" key="2">
    <source>
        <dbReference type="Pfam" id="PF23112"/>
    </source>
</evidence>
<evidence type="ECO:0000256" key="1">
    <source>
        <dbReference type="SAM" id="MobiDB-lite"/>
    </source>
</evidence>
<dbReference type="PANTHER" id="PTHR33644">
    <property type="entry name" value="U-BOX DOMAIN-CONTAINING PROTEIN 62-RELATED"/>
    <property type="match status" value="1"/>
</dbReference>
<evidence type="ECO:0000313" key="3">
    <source>
        <dbReference type="EMBL" id="KAI5074176.1"/>
    </source>
</evidence>
<dbReference type="Proteomes" id="UP000886520">
    <property type="component" value="Chromosome 10"/>
</dbReference>
<feature type="compositionally biased region" description="Polar residues" evidence="1">
    <location>
        <begin position="1"/>
        <end position="39"/>
    </location>
</feature>
<feature type="compositionally biased region" description="Basic and acidic residues" evidence="1">
    <location>
        <begin position="480"/>
        <end position="489"/>
    </location>
</feature>
<proteinExistence type="predicted"/>
<dbReference type="Gene3D" id="2.60.120.330">
    <property type="entry name" value="B-lactam Antibiotic, Isopenicillin N Synthase, Chain"/>
    <property type="match status" value="1"/>
</dbReference>
<dbReference type="SUPFAM" id="SSF51197">
    <property type="entry name" value="Clavaminate synthase-like"/>
    <property type="match status" value="1"/>
</dbReference>
<evidence type="ECO:0000313" key="4">
    <source>
        <dbReference type="Proteomes" id="UP000886520"/>
    </source>
</evidence>
<feature type="domain" description="PUB 62/63 C-terminal" evidence="2">
    <location>
        <begin position="497"/>
        <end position="554"/>
    </location>
</feature>
<accession>A0A9D4UUI7</accession>
<dbReference type="Pfam" id="PF23112">
    <property type="entry name" value="PUB62-63_C"/>
    <property type="match status" value="1"/>
</dbReference>
<dbReference type="InterPro" id="IPR013083">
    <property type="entry name" value="Znf_RING/FYVE/PHD"/>
</dbReference>